<accession>A0A1N7S4A5</accession>
<proteinExistence type="predicted"/>
<protein>
    <submittedName>
        <fullName evidence="1">Uncharacterized protein</fullName>
    </submittedName>
</protein>
<name>A0A1N7S4A5_9BURK</name>
<dbReference type="EMBL" id="CYGX02000034">
    <property type="protein sequence ID" value="SIT42230.1"/>
    <property type="molecule type" value="Genomic_DNA"/>
</dbReference>
<sequence length="196" mass="21590">MTSEAKGMTAKERDLLREVVRLNGRVAKTAIDEYAAILRARMEENLSLIFDEDDERWAELVAHAKRVSHEADEKLKAIAKASGIPMENAPGFACAFINRGRYGIRERRDEVRRAGNAEIDARVKKARAQLERTLAAKHTELLAGSLTSDEAKAALASMPTPEQLLPPMEKHDIAGLLSGNPAALMLSAESVNEWDT</sequence>
<dbReference type="RefSeq" id="WP_094780607.1">
    <property type="nucleotide sequence ID" value="NZ_CYGX02000034.1"/>
</dbReference>
<keyword evidence="2" id="KW-1185">Reference proteome</keyword>
<dbReference type="STRING" id="1247936.BN2475_340170"/>
<evidence type="ECO:0000313" key="1">
    <source>
        <dbReference type="EMBL" id="SIT42230.1"/>
    </source>
</evidence>
<gene>
    <name evidence="1" type="ORF">BN2475_340170</name>
</gene>
<dbReference type="OrthoDB" id="9129415at2"/>
<dbReference type="Proteomes" id="UP000187012">
    <property type="component" value="Unassembled WGS sequence"/>
</dbReference>
<organism evidence="1 2">
    <name type="scientific">Paraburkholderia ribeironis</name>
    <dbReference type="NCBI Taxonomy" id="1247936"/>
    <lineage>
        <taxon>Bacteria</taxon>
        <taxon>Pseudomonadati</taxon>
        <taxon>Pseudomonadota</taxon>
        <taxon>Betaproteobacteria</taxon>
        <taxon>Burkholderiales</taxon>
        <taxon>Burkholderiaceae</taxon>
        <taxon>Paraburkholderia</taxon>
    </lineage>
</organism>
<evidence type="ECO:0000313" key="2">
    <source>
        <dbReference type="Proteomes" id="UP000187012"/>
    </source>
</evidence>
<reference evidence="1 2" key="1">
    <citation type="submission" date="2016-12" db="EMBL/GenBank/DDBJ databases">
        <authorList>
            <person name="Song W.-J."/>
            <person name="Kurnit D.M."/>
        </authorList>
    </citation>
    <scope>NUCLEOTIDE SEQUENCE [LARGE SCALE GENOMIC DNA]</scope>
    <source>
        <strain evidence="1 2">STM7296</strain>
    </source>
</reference>
<dbReference type="AlphaFoldDB" id="A0A1N7S4A5"/>